<dbReference type="GO" id="GO:0003735">
    <property type="term" value="F:structural constituent of ribosome"/>
    <property type="evidence" value="ECO:0007669"/>
    <property type="project" value="TreeGrafter"/>
</dbReference>
<gene>
    <name evidence="6" type="ORF">JKP88DRAFT_324511</name>
</gene>
<reference evidence="6" key="1">
    <citation type="submission" date="2021-02" db="EMBL/GenBank/DDBJ databases">
        <title>First Annotated Genome of the Yellow-green Alga Tribonema minus.</title>
        <authorList>
            <person name="Mahan K.M."/>
        </authorList>
    </citation>
    <scope>NUCLEOTIDE SEQUENCE</scope>
    <source>
        <strain evidence="6">UTEX B ZZ1240</strain>
    </source>
</reference>
<evidence type="ECO:0000313" key="6">
    <source>
        <dbReference type="EMBL" id="KAG5180362.1"/>
    </source>
</evidence>
<dbReference type="InterPro" id="IPR035808">
    <property type="entry name" value="Ribosomal_uL30_euk_arc"/>
</dbReference>
<evidence type="ECO:0000259" key="5">
    <source>
        <dbReference type="Pfam" id="PF08079"/>
    </source>
</evidence>
<dbReference type="Gene3D" id="3.30.1390.20">
    <property type="entry name" value="Ribosomal protein L30, ferredoxin-like fold domain"/>
    <property type="match status" value="1"/>
</dbReference>
<dbReference type="PANTHER" id="PTHR11524:SF16">
    <property type="entry name" value="LARGE RIBOSOMAL SUBUNIT PROTEIN UL30"/>
    <property type="match status" value="1"/>
</dbReference>
<evidence type="ECO:0000256" key="3">
    <source>
        <dbReference type="ARBA" id="ARBA00023274"/>
    </source>
</evidence>
<dbReference type="CDD" id="cd01657">
    <property type="entry name" value="Ribosomal_L7_archeal_euk"/>
    <property type="match status" value="1"/>
</dbReference>
<name>A0A835YRQ3_9STRA</name>
<evidence type="ECO:0000256" key="1">
    <source>
        <dbReference type="ARBA" id="ARBA00007594"/>
    </source>
</evidence>
<dbReference type="OrthoDB" id="28644at2759"/>
<dbReference type="AlphaFoldDB" id="A0A835YRQ3"/>
<feature type="domain" description="Large ribosomal subunit protein uL30 N-terminal eukaryotes" evidence="5">
    <location>
        <begin position="6"/>
        <end position="68"/>
    </location>
</feature>
<dbReference type="InterPro" id="IPR036919">
    <property type="entry name" value="Ribo_uL30_ferredoxin-like_sf"/>
</dbReference>
<dbReference type="PANTHER" id="PTHR11524">
    <property type="entry name" value="60S RIBOSOMAL PROTEIN L7"/>
    <property type="match status" value="1"/>
</dbReference>
<dbReference type="InterPro" id="IPR039699">
    <property type="entry name" value="Ribosomal_uL30"/>
</dbReference>
<dbReference type="InterPro" id="IPR016082">
    <property type="entry name" value="Ribosomal_uL30_ferredoxin-like"/>
</dbReference>
<dbReference type="GO" id="GO:0000463">
    <property type="term" value="P:maturation of LSU-rRNA from tricistronic rRNA transcript (SSU-rRNA, 5.8S rRNA, LSU-rRNA)"/>
    <property type="evidence" value="ECO:0007669"/>
    <property type="project" value="TreeGrafter"/>
</dbReference>
<evidence type="ECO:0000313" key="7">
    <source>
        <dbReference type="Proteomes" id="UP000664859"/>
    </source>
</evidence>
<dbReference type="SUPFAM" id="SSF55129">
    <property type="entry name" value="Ribosomal protein L30p/L7e"/>
    <property type="match status" value="1"/>
</dbReference>
<feature type="domain" description="Large ribosomal subunit protein uL30-like ferredoxin-like fold" evidence="4">
    <location>
        <begin position="86"/>
        <end position="134"/>
    </location>
</feature>
<dbReference type="Proteomes" id="UP000664859">
    <property type="component" value="Unassembled WGS sequence"/>
</dbReference>
<dbReference type="InterPro" id="IPR012988">
    <property type="entry name" value="Ribosomal_uL30_N_euk"/>
</dbReference>
<dbReference type="Pfam" id="PF00327">
    <property type="entry name" value="Ribosomal_L30"/>
    <property type="match status" value="1"/>
</dbReference>
<comment type="caution">
    <text evidence="6">The sequence shown here is derived from an EMBL/GenBank/DDBJ whole genome shotgun (WGS) entry which is preliminary data.</text>
</comment>
<keyword evidence="3" id="KW-0687">Ribonucleoprotein</keyword>
<evidence type="ECO:0000259" key="4">
    <source>
        <dbReference type="Pfam" id="PF00327"/>
    </source>
</evidence>
<dbReference type="GO" id="GO:0022625">
    <property type="term" value="C:cytosolic large ribosomal subunit"/>
    <property type="evidence" value="ECO:0007669"/>
    <property type="project" value="TreeGrafter"/>
</dbReference>
<organism evidence="6 7">
    <name type="scientific">Tribonema minus</name>
    <dbReference type="NCBI Taxonomy" id="303371"/>
    <lineage>
        <taxon>Eukaryota</taxon>
        <taxon>Sar</taxon>
        <taxon>Stramenopiles</taxon>
        <taxon>Ochrophyta</taxon>
        <taxon>PX clade</taxon>
        <taxon>Xanthophyceae</taxon>
        <taxon>Tribonematales</taxon>
        <taxon>Tribonemataceae</taxon>
        <taxon>Tribonema</taxon>
    </lineage>
</organism>
<evidence type="ECO:0000256" key="2">
    <source>
        <dbReference type="ARBA" id="ARBA00022980"/>
    </source>
</evidence>
<dbReference type="GO" id="GO:0003723">
    <property type="term" value="F:RNA binding"/>
    <property type="evidence" value="ECO:0007669"/>
    <property type="project" value="TreeGrafter"/>
</dbReference>
<protein>
    <submittedName>
        <fullName evidence="6">Ribosomal protein L30, ferredoxin-like fold domain-containing protein</fullName>
    </submittedName>
</protein>
<comment type="similarity">
    <text evidence="1">Belongs to the universal ribosomal protein uL30 family.</text>
</comment>
<accession>A0A835YRQ3</accession>
<keyword evidence="2 6" id="KW-0689">Ribosomal protein</keyword>
<keyword evidence="7" id="KW-1185">Reference proteome</keyword>
<dbReference type="FunFam" id="3.30.1390.20:FF:000004">
    <property type="entry name" value="60S ribosomal protein L7"/>
    <property type="match status" value="1"/>
</dbReference>
<dbReference type="Pfam" id="PF08079">
    <property type="entry name" value="Ribosomal_L30_N"/>
    <property type="match status" value="1"/>
</dbReference>
<proteinExistence type="inferred from homology"/>
<sequence>MAPLLPESVLKKRRVQEANAVKQAAASKERFKQARAAKRKTAFKRAEAFVKEFREKEADKKRVKRVTRCLARDRYPVPPGETLAVVVRLNGGRNIAPKAKKILAALRLAERDTAVFVRLNAKTRAALRLVTPFIAYGAPSLKSVRELIAKRGFGTVNDQRVAISDNVVVETALGAHGLVCVEDLVHEVATLGEHFEQATAFLAPFVLSHPTGKFEQETLRQSKAGHPGDKGERINELLAHMI</sequence>
<dbReference type="EMBL" id="JAFCMP010000401">
    <property type="protein sequence ID" value="KAG5180362.1"/>
    <property type="molecule type" value="Genomic_DNA"/>
</dbReference>